<organism evidence="2 3">
    <name type="scientific">Marinactinospora rubrisoli</name>
    <dbReference type="NCBI Taxonomy" id="2715399"/>
    <lineage>
        <taxon>Bacteria</taxon>
        <taxon>Bacillati</taxon>
        <taxon>Actinomycetota</taxon>
        <taxon>Actinomycetes</taxon>
        <taxon>Streptosporangiales</taxon>
        <taxon>Nocardiopsidaceae</taxon>
        <taxon>Marinactinospora</taxon>
    </lineage>
</organism>
<evidence type="ECO:0000256" key="1">
    <source>
        <dbReference type="SAM" id="MobiDB-lite"/>
    </source>
</evidence>
<protein>
    <submittedName>
        <fullName evidence="2">Uncharacterized protein</fullName>
    </submittedName>
</protein>
<feature type="region of interest" description="Disordered" evidence="1">
    <location>
        <begin position="1"/>
        <end position="34"/>
    </location>
</feature>
<dbReference type="EMBL" id="JBHTBH010000007">
    <property type="protein sequence ID" value="MFC7329193.1"/>
    <property type="molecule type" value="Genomic_DNA"/>
</dbReference>
<comment type="caution">
    <text evidence="2">The sequence shown here is derived from an EMBL/GenBank/DDBJ whole genome shotgun (WGS) entry which is preliminary data.</text>
</comment>
<accession>A0ABW2KH11</accession>
<keyword evidence="3" id="KW-1185">Reference proteome</keyword>
<proteinExistence type="predicted"/>
<dbReference type="Proteomes" id="UP001596540">
    <property type="component" value="Unassembled WGS sequence"/>
</dbReference>
<reference evidence="3" key="1">
    <citation type="journal article" date="2019" name="Int. J. Syst. Evol. Microbiol.">
        <title>The Global Catalogue of Microorganisms (GCM) 10K type strain sequencing project: providing services to taxonomists for standard genome sequencing and annotation.</title>
        <authorList>
            <consortium name="The Broad Institute Genomics Platform"/>
            <consortium name="The Broad Institute Genome Sequencing Center for Infectious Disease"/>
            <person name="Wu L."/>
            <person name="Ma J."/>
        </authorList>
    </citation>
    <scope>NUCLEOTIDE SEQUENCE [LARGE SCALE GENOMIC DNA]</scope>
    <source>
        <strain evidence="3">CGMCC 4.7382</strain>
    </source>
</reference>
<feature type="compositionally biased region" description="Polar residues" evidence="1">
    <location>
        <begin position="21"/>
        <end position="31"/>
    </location>
</feature>
<gene>
    <name evidence="2" type="ORF">ACFQRF_15765</name>
</gene>
<evidence type="ECO:0000313" key="3">
    <source>
        <dbReference type="Proteomes" id="UP001596540"/>
    </source>
</evidence>
<sequence length="115" mass="13227">MIGIALRSKMGASMSEGPNEEAQQPGASTTGFPLPSGEILDLQHLARAYIQQVMRCYEALLNREGDQRRQAELEAQWERYSKELRARGWLEEDEARRVVNEYPHIVRRLRAEIDS</sequence>
<evidence type="ECO:0000313" key="2">
    <source>
        <dbReference type="EMBL" id="MFC7329193.1"/>
    </source>
</evidence>
<name>A0ABW2KH11_9ACTN</name>